<dbReference type="InterPro" id="IPR014203">
    <property type="entry name" value="Spore_V_AC"/>
</dbReference>
<evidence type="ECO:0000313" key="2">
    <source>
        <dbReference type="EMBL" id="QKN23243.1"/>
    </source>
</evidence>
<dbReference type="InterPro" id="IPR005562">
    <property type="entry name" value="SpoVA"/>
</dbReference>
<sequence length="145" mass="15384">MQITQQQYKSMYEEASPNSNLFVDCLWAFGVGGGICAVGQWLCNLYQSVGLDKDTASTWVSITLIAATALLTACRVFDNLAKHAGAGTIVPITGFANSIVSPAMEFKSEGLVLGLGAKMFTVAGPVLVYGTTASVIYGLILYLFQ</sequence>
<dbReference type="AlphaFoldDB" id="A0A859DSW9"/>
<keyword evidence="1" id="KW-1133">Transmembrane helix</keyword>
<keyword evidence="1" id="KW-0812">Transmembrane</keyword>
<dbReference type="Proteomes" id="UP000509623">
    <property type="component" value="Chromosome"/>
</dbReference>
<feature type="transmembrane region" description="Helical" evidence="1">
    <location>
        <begin position="57"/>
        <end position="77"/>
    </location>
</feature>
<feature type="transmembrane region" description="Helical" evidence="1">
    <location>
        <begin position="21"/>
        <end position="42"/>
    </location>
</feature>
<evidence type="ECO:0000256" key="1">
    <source>
        <dbReference type="SAM" id="Phobius"/>
    </source>
</evidence>
<feature type="transmembrane region" description="Helical" evidence="1">
    <location>
        <begin position="84"/>
        <end position="104"/>
    </location>
</feature>
<evidence type="ECO:0000313" key="4">
    <source>
        <dbReference type="Proteomes" id="UP000501316"/>
    </source>
</evidence>
<dbReference type="RefSeq" id="WP_086036602.1">
    <property type="nucleotide sequence ID" value="NZ_CP046051.1"/>
</dbReference>
<evidence type="ECO:0000313" key="5">
    <source>
        <dbReference type="Proteomes" id="UP000509623"/>
    </source>
</evidence>
<gene>
    <name evidence="2" type="primary">spoVAC</name>
    <name evidence="2" type="ORF">GJQ69_01310</name>
    <name evidence="3" type="ORF">GKP14_03040</name>
</gene>
<dbReference type="NCBIfam" id="TIGR02838">
    <property type="entry name" value="spore_V_AC"/>
    <property type="match status" value="1"/>
</dbReference>
<reference evidence="4 5" key="1">
    <citation type="submission" date="2019-11" db="EMBL/GenBank/DDBJ databases">
        <authorList>
            <person name="Ren C."/>
            <person name="Wang H."/>
            <person name="Xu Y."/>
        </authorList>
    </citation>
    <scope>NUCLEOTIDE SEQUENCE [LARGE SCALE GENOMIC DNA]</scope>
    <source>
        <strain evidence="5">JNU-WLY1368</strain>
        <strain evidence="2 4">LBM 19010</strain>
    </source>
</reference>
<keyword evidence="1" id="KW-0472">Membrane</keyword>
<feature type="transmembrane region" description="Helical" evidence="1">
    <location>
        <begin position="124"/>
        <end position="144"/>
    </location>
</feature>
<organism evidence="2 4">
    <name type="scientific">Caproicibacterium lactatifermentans</name>
    <dbReference type="NCBI Taxonomy" id="2666138"/>
    <lineage>
        <taxon>Bacteria</taxon>
        <taxon>Bacillati</taxon>
        <taxon>Bacillota</taxon>
        <taxon>Clostridia</taxon>
        <taxon>Eubacteriales</taxon>
        <taxon>Oscillospiraceae</taxon>
        <taxon>Caproicibacterium</taxon>
    </lineage>
</organism>
<evidence type="ECO:0000313" key="3">
    <source>
        <dbReference type="EMBL" id="QKO30075.1"/>
    </source>
</evidence>
<keyword evidence="5" id="KW-1185">Reference proteome</keyword>
<proteinExistence type="predicted"/>
<dbReference type="PANTHER" id="PTHR38450:SF1">
    <property type="entry name" value="STAGE V SPORULATION PROTEIN AC"/>
    <property type="match status" value="1"/>
</dbReference>
<dbReference type="KEGG" id="clf:GJQ69_01310"/>
<accession>A0A859DSW9</accession>
<reference evidence="3" key="3">
    <citation type="journal article" date="2022" name="Int. J. Syst. Evol. Microbiol.">
        <title>Caproicibacterium lactatifermentans sp. nov., isolated from pit clay used for the production of Chinese strong aroma-type liquor.</title>
        <authorList>
            <person name="Wang H."/>
            <person name="Gu Y."/>
            <person name="Zhao D."/>
            <person name="Qiao Z."/>
            <person name="Zheng J."/>
            <person name="Gao J."/>
            <person name="Ren C."/>
            <person name="Xu Y."/>
        </authorList>
    </citation>
    <scope>NUCLEOTIDE SEQUENCE</scope>
    <source>
        <strain evidence="3">JNU-WLY1368</strain>
    </source>
</reference>
<dbReference type="Proteomes" id="UP000501316">
    <property type="component" value="Chromosome"/>
</dbReference>
<dbReference type="EMBL" id="CP046161">
    <property type="protein sequence ID" value="QKO30075.1"/>
    <property type="molecule type" value="Genomic_DNA"/>
</dbReference>
<dbReference type="Pfam" id="PF03862">
    <property type="entry name" value="SpoVAC_SpoVAEB"/>
    <property type="match status" value="1"/>
</dbReference>
<dbReference type="PANTHER" id="PTHR38450">
    <property type="entry name" value="STAGE V SPORULATION PROTEIN AC-RELATED"/>
    <property type="match status" value="1"/>
</dbReference>
<name>A0A859DSW9_9FIRM</name>
<dbReference type="EMBL" id="CP046051">
    <property type="protein sequence ID" value="QKN23243.1"/>
    <property type="molecule type" value="Genomic_DNA"/>
</dbReference>
<protein>
    <submittedName>
        <fullName evidence="2">Stage V sporulation protein AC</fullName>
    </submittedName>
</protein>
<reference evidence="3" key="2">
    <citation type="journal article" date="2021" name="Appl. Environ. Microbiol.">
        <title>Adaptability of a Caproate-Producing Bacterium Contributes to Its Dominance in an Anaerobic Fermentation System.</title>
        <authorList>
            <person name="Wang H."/>
            <person name="Gu Y."/>
            <person name="Zhou W."/>
            <person name="Zhao D."/>
            <person name="Qiao Z."/>
            <person name="Zheng J."/>
            <person name="Gao J."/>
            <person name="Chen X."/>
            <person name="Ren C."/>
            <person name="Xu Y."/>
        </authorList>
    </citation>
    <scope>NUCLEOTIDE SEQUENCE</scope>
    <source>
        <strain evidence="3">JNU-WLY1368</strain>
    </source>
</reference>